<dbReference type="AlphaFoldDB" id="A0A835N1K9"/>
<accession>A0A835N1K9</accession>
<gene>
    <name evidence="1" type="ORF">SADUNF_Sadunf03G0025500</name>
</gene>
<keyword evidence="2" id="KW-1185">Reference proteome</keyword>
<evidence type="ECO:0000313" key="2">
    <source>
        <dbReference type="Proteomes" id="UP000657918"/>
    </source>
</evidence>
<dbReference type="Proteomes" id="UP000657918">
    <property type="component" value="Unassembled WGS sequence"/>
</dbReference>
<dbReference type="EMBL" id="JADGMS010000003">
    <property type="protein sequence ID" value="KAF9685160.1"/>
    <property type="molecule type" value="Genomic_DNA"/>
</dbReference>
<organism evidence="1 2">
    <name type="scientific">Salix dunnii</name>
    <dbReference type="NCBI Taxonomy" id="1413687"/>
    <lineage>
        <taxon>Eukaryota</taxon>
        <taxon>Viridiplantae</taxon>
        <taxon>Streptophyta</taxon>
        <taxon>Embryophyta</taxon>
        <taxon>Tracheophyta</taxon>
        <taxon>Spermatophyta</taxon>
        <taxon>Magnoliopsida</taxon>
        <taxon>eudicotyledons</taxon>
        <taxon>Gunneridae</taxon>
        <taxon>Pentapetalae</taxon>
        <taxon>rosids</taxon>
        <taxon>fabids</taxon>
        <taxon>Malpighiales</taxon>
        <taxon>Salicaceae</taxon>
        <taxon>Saliceae</taxon>
        <taxon>Salix</taxon>
    </lineage>
</organism>
<evidence type="ECO:0000313" key="1">
    <source>
        <dbReference type="EMBL" id="KAF9685160.1"/>
    </source>
</evidence>
<reference evidence="1 2" key="1">
    <citation type="submission" date="2020-10" db="EMBL/GenBank/DDBJ databases">
        <title>Plant Genome Project.</title>
        <authorList>
            <person name="Zhang R.-G."/>
        </authorList>
    </citation>
    <scope>NUCLEOTIDE SEQUENCE [LARGE SCALE GENOMIC DNA]</scope>
    <source>
        <strain evidence="1">FAFU-HL-1</strain>
        <tissue evidence="1">Leaf</tissue>
    </source>
</reference>
<sequence length="119" mass="14272">MPIKPCFQFKNGNLLHPQSCDEICLLALHQDAKLGTKVSNLQTPRKYMFSCFAEQIENDPCIYHFDKDLILRCLPWLWHPHDEVETIHLNFVKNYAPEICFTWEFRKQYPFNMPCYTSW</sequence>
<comment type="caution">
    <text evidence="1">The sequence shown here is derived from an EMBL/GenBank/DDBJ whole genome shotgun (WGS) entry which is preliminary data.</text>
</comment>
<name>A0A835N1K9_9ROSI</name>
<proteinExistence type="predicted"/>
<protein>
    <submittedName>
        <fullName evidence="1">Uncharacterized protein</fullName>
    </submittedName>
</protein>